<dbReference type="GO" id="GO:0016747">
    <property type="term" value="F:acyltransferase activity, transferring groups other than amino-acyl groups"/>
    <property type="evidence" value="ECO:0007669"/>
    <property type="project" value="InterPro"/>
</dbReference>
<dbReference type="Gene3D" id="3.40.630.30">
    <property type="match status" value="1"/>
</dbReference>
<name>A0A6J5SHX8_9CAUD</name>
<protein>
    <recommendedName>
        <fullName evidence="1">N-acetyltransferase domain-containing protein</fullName>
    </recommendedName>
</protein>
<accession>A0A6J5SHX8</accession>
<evidence type="ECO:0000259" key="1">
    <source>
        <dbReference type="PROSITE" id="PS51186"/>
    </source>
</evidence>
<organism evidence="3">
    <name type="scientific">uncultured Caudovirales phage</name>
    <dbReference type="NCBI Taxonomy" id="2100421"/>
    <lineage>
        <taxon>Viruses</taxon>
        <taxon>Duplodnaviria</taxon>
        <taxon>Heunggongvirae</taxon>
        <taxon>Uroviricota</taxon>
        <taxon>Caudoviricetes</taxon>
        <taxon>Peduoviridae</taxon>
        <taxon>Maltschvirus</taxon>
        <taxon>Maltschvirus maltsch</taxon>
    </lineage>
</organism>
<proteinExistence type="predicted"/>
<dbReference type="SUPFAM" id="SSF55729">
    <property type="entry name" value="Acyl-CoA N-acyltransferases (Nat)"/>
    <property type="match status" value="1"/>
</dbReference>
<dbReference type="InterPro" id="IPR016181">
    <property type="entry name" value="Acyl_CoA_acyltransferase"/>
</dbReference>
<gene>
    <name evidence="2" type="ORF">UFOVP1102_5</name>
    <name evidence="3" type="ORF">UFOVP1463_15</name>
</gene>
<feature type="domain" description="N-acetyltransferase" evidence="1">
    <location>
        <begin position="1"/>
        <end position="147"/>
    </location>
</feature>
<dbReference type="EMBL" id="LR797413">
    <property type="protein sequence ID" value="CAB4213963.1"/>
    <property type="molecule type" value="Genomic_DNA"/>
</dbReference>
<dbReference type="PROSITE" id="PS51186">
    <property type="entry name" value="GNAT"/>
    <property type="match status" value="1"/>
</dbReference>
<evidence type="ECO:0000313" key="2">
    <source>
        <dbReference type="EMBL" id="CAB4183763.1"/>
    </source>
</evidence>
<dbReference type="EMBL" id="LR797053">
    <property type="protein sequence ID" value="CAB4183763.1"/>
    <property type="molecule type" value="Genomic_DNA"/>
</dbReference>
<dbReference type="InterPro" id="IPR000182">
    <property type="entry name" value="GNAT_dom"/>
</dbReference>
<reference evidence="3" key="1">
    <citation type="submission" date="2020-05" db="EMBL/GenBank/DDBJ databases">
        <authorList>
            <person name="Chiriac C."/>
            <person name="Salcher M."/>
            <person name="Ghai R."/>
            <person name="Kavagutti S V."/>
        </authorList>
    </citation>
    <scope>NUCLEOTIDE SEQUENCE</scope>
</reference>
<evidence type="ECO:0000313" key="3">
    <source>
        <dbReference type="EMBL" id="CAB4213963.1"/>
    </source>
</evidence>
<sequence>MVRLANRNDIPILVGMMRQYAEEVPIAALKGANTHDANHVTKMLFEILVGKGFIYIDKEIRGFIAAIKTPNVWCPGIVELRELAWWVIPEYRKKTIGGKLWLAFDRKAQDMLDDGEIDFVCTTVMSTSMIDYTKRGYKPLEATFYRD</sequence>